<keyword evidence="4 5" id="KW-0699">rRNA-binding</keyword>
<dbReference type="InterPro" id="IPR028909">
    <property type="entry name" value="bL21-like"/>
</dbReference>
<evidence type="ECO:0000313" key="6">
    <source>
        <dbReference type="EMBL" id="OHA23956.1"/>
    </source>
</evidence>
<dbReference type="GO" id="GO:0005737">
    <property type="term" value="C:cytoplasm"/>
    <property type="evidence" value="ECO:0007669"/>
    <property type="project" value="UniProtKB-ARBA"/>
</dbReference>
<comment type="subunit">
    <text evidence="4">Part of the 50S ribosomal subunit. Contacts protein L20.</text>
</comment>
<evidence type="ECO:0000256" key="1">
    <source>
        <dbReference type="ARBA" id="ARBA00008563"/>
    </source>
</evidence>
<evidence type="ECO:0000313" key="7">
    <source>
        <dbReference type="Proteomes" id="UP000178413"/>
    </source>
</evidence>
<organism evidence="6 7">
    <name type="scientific">Candidatus Taylorbacteria bacterium RIFCSPHIGHO2_02_FULL_44_12</name>
    <dbReference type="NCBI Taxonomy" id="1802308"/>
    <lineage>
        <taxon>Bacteria</taxon>
        <taxon>Candidatus Tayloriibacteriota</taxon>
    </lineage>
</organism>
<dbReference type="PANTHER" id="PTHR21349:SF0">
    <property type="entry name" value="LARGE RIBOSOMAL SUBUNIT PROTEIN BL21M"/>
    <property type="match status" value="1"/>
</dbReference>
<protein>
    <recommendedName>
        <fullName evidence="4">Large ribosomal subunit protein bL21</fullName>
    </recommendedName>
</protein>
<keyword evidence="3 4" id="KW-0687">Ribonucleoprotein</keyword>
<dbReference type="HAMAP" id="MF_01363">
    <property type="entry name" value="Ribosomal_bL21"/>
    <property type="match status" value="1"/>
</dbReference>
<dbReference type="NCBIfam" id="TIGR00061">
    <property type="entry name" value="L21"/>
    <property type="match status" value="1"/>
</dbReference>
<dbReference type="GO" id="GO:0019843">
    <property type="term" value="F:rRNA binding"/>
    <property type="evidence" value="ECO:0007669"/>
    <property type="project" value="UniProtKB-UniRule"/>
</dbReference>
<evidence type="ECO:0000256" key="5">
    <source>
        <dbReference type="RuleBase" id="RU000562"/>
    </source>
</evidence>
<keyword evidence="2 4" id="KW-0689">Ribosomal protein</keyword>
<dbReference type="InterPro" id="IPR036164">
    <property type="entry name" value="bL21-like_sf"/>
</dbReference>
<dbReference type="STRING" id="1802308.A3D50_01980"/>
<dbReference type="GO" id="GO:1990904">
    <property type="term" value="C:ribonucleoprotein complex"/>
    <property type="evidence" value="ECO:0007669"/>
    <property type="project" value="UniProtKB-KW"/>
</dbReference>
<reference evidence="6 7" key="1">
    <citation type="journal article" date="2016" name="Nat. Commun.">
        <title>Thousands of microbial genomes shed light on interconnected biogeochemical processes in an aquifer system.</title>
        <authorList>
            <person name="Anantharaman K."/>
            <person name="Brown C.T."/>
            <person name="Hug L.A."/>
            <person name="Sharon I."/>
            <person name="Castelle C.J."/>
            <person name="Probst A.J."/>
            <person name="Thomas B.C."/>
            <person name="Singh A."/>
            <person name="Wilkins M.J."/>
            <person name="Karaoz U."/>
            <person name="Brodie E.L."/>
            <person name="Williams K.H."/>
            <person name="Hubbard S.S."/>
            <person name="Banfield J.F."/>
        </authorList>
    </citation>
    <scope>NUCLEOTIDE SEQUENCE [LARGE SCALE GENOMIC DNA]</scope>
</reference>
<accession>A0A1G2MJA8</accession>
<evidence type="ECO:0000256" key="3">
    <source>
        <dbReference type="ARBA" id="ARBA00023274"/>
    </source>
</evidence>
<dbReference type="InterPro" id="IPR001787">
    <property type="entry name" value="Ribosomal_bL21"/>
</dbReference>
<dbReference type="EMBL" id="MHRM01000014">
    <property type="protein sequence ID" value="OHA23956.1"/>
    <property type="molecule type" value="Genomic_DNA"/>
</dbReference>
<proteinExistence type="inferred from homology"/>
<comment type="similarity">
    <text evidence="1 4 5">Belongs to the bacterial ribosomal protein bL21 family.</text>
</comment>
<keyword evidence="4 5" id="KW-0694">RNA-binding</keyword>
<dbReference type="Pfam" id="PF00829">
    <property type="entry name" value="Ribosomal_L21p"/>
    <property type="match status" value="1"/>
</dbReference>
<dbReference type="SUPFAM" id="SSF141091">
    <property type="entry name" value="L21p-like"/>
    <property type="match status" value="1"/>
</dbReference>
<dbReference type="Proteomes" id="UP000178413">
    <property type="component" value="Unassembled WGS sequence"/>
</dbReference>
<dbReference type="AlphaFoldDB" id="A0A1G2MJA8"/>
<dbReference type="GO" id="GO:0006412">
    <property type="term" value="P:translation"/>
    <property type="evidence" value="ECO:0007669"/>
    <property type="project" value="UniProtKB-UniRule"/>
</dbReference>
<name>A0A1G2MJA8_9BACT</name>
<gene>
    <name evidence="4" type="primary">rplU</name>
    <name evidence="6" type="ORF">A3D50_01980</name>
</gene>
<dbReference type="PANTHER" id="PTHR21349">
    <property type="entry name" value="50S RIBOSOMAL PROTEIN L21"/>
    <property type="match status" value="1"/>
</dbReference>
<evidence type="ECO:0000256" key="2">
    <source>
        <dbReference type="ARBA" id="ARBA00022980"/>
    </source>
</evidence>
<dbReference type="GO" id="GO:0003735">
    <property type="term" value="F:structural constituent of ribosome"/>
    <property type="evidence" value="ECO:0007669"/>
    <property type="project" value="InterPro"/>
</dbReference>
<comment type="caution">
    <text evidence="6">The sequence shown here is derived from an EMBL/GenBank/DDBJ whole genome shotgun (WGS) entry which is preliminary data.</text>
</comment>
<evidence type="ECO:0000256" key="4">
    <source>
        <dbReference type="HAMAP-Rule" id="MF_01363"/>
    </source>
</evidence>
<sequence length="105" mass="11787">MEFAVIQTGGKQYTVTKGDMVTIEKLSGIHKKGDAVVFDKVLLWDNGKDTTIGTPYIPNATVKATITDIGRGPKITVVHYKQKSRYFKKNTHRQPFFKVKIDSLS</sequence>
<comment type="function">
    <text evidence="4 5">This protein binds to 23S rRNA in the presence of protein L20.</text>
</comment>
<dbReference type="GO" id="GO:0005840">
    <property type="term" value="C:ribosome"/>
    <property type="evidence" value="ECO:0007669"/>
    <property type="project" value="UniProtKB-KW"/>
</dbReference>